<dbReference type="PANTHER" id="PTHR21485">
    <property type="entry name" value="HAD SUPERFAMILY MEMBERS CMAS AND KDSC"/>
    <property type="match status" value="1"/>
</dbReference>
<dbReference type="AlphaFoldDB" id="A0A202E4K8"/>
<dbReference type="InterPro" id="IPR050793">
    <property type="entry name" value="CMP-NeuNAc_synthase"/>
</dbReference>
<evidence type="ECO:0000313" key="2">
    <source>
        <dbReference type="Proteomes" id="UP000196084"/>
    </source>
</evidence>
<gene>
    <name evidence="1" type="ORF">B2G88_17135</name>
</gene>
<dbReference type="Gene3D" id="3.40.50.2000">
    <property type="entry name" value="Glycogen Phosphorylase B"/>
    <property type="match status" value="1"/>
</dbReference>
<dbReference type="CDD" id="cd02513">
    <property type="entry name" value="CMP-NeuAc_Synthase"/>
    <property type="match status" value="1"/>
</dbReference>
<dbReference type="EMBL" id="MWPH01000004">
    <property type="protein sequence ID" value="OVE83134.1"/>
    <property type="molecule type" value="Genomic_DNA"/>
</dbReference>
<name>A0A202E4K8_9EURY</name>
<dbReference type="RefSeq" id="WP_087715492.1">
    <property type="nucleotide sequence ID" value="NZ_MWPH01000004.1"/>
</dbReference>
<dbReference type="SUPFAM" id="SSF53448">
    <property type="entry name" value="Nucleotide-diphospho-sugar transferases"/>
    <property type="match status" value="1"/>
</dbReference>
<dbReference type="SUPFAM" id="SSF53756">
    <property type="entry name" value="UDP-Glycosyltransferase/glycogen phosphorylase"/>
    <property type="match status" value="1"/>
</dbReference>
<dbReference type="InterPro" id="IPR029044">
    <property type="entry name" value="Nucleotide-diphossugar_trans"/>
</dbReference>
<dbReference type="GO" id="GO:0008781">
    <property type="term" value="F:N-acylneuraminate cytidylyltransferase activity"/>
    <property type="evidence" value="ECO:0007669"/>
    <property type="project" value="TreeGrafter"/>
</dbReference>
<keyword evidence="2" id="KW-1185">Reference proteome</keyword>
<proteinExistence type="predicted"/>
<comment type="caution">
    <text evidence="1">The sequence shown here is derived from an EMBL/GenBank/DDBJ whole genome shotgun (WGS) entry which is preliminary data.</text>
</comment>
<dbReference type="OrthoDB" id="10155at2157"/>
<dbReference type="Gene3D" id="3.40.50.11190">
    <property type="match status" value="1"/>
</dbReference>
<dbReference type="Proteomes" id="UP000196084">
    <property type="component" value="Unassembled WGS sequence"/>
</dbReference>
<dbReference type="PANTHER" id="PTHR21485:SF3">
    <property type="entry name" value="N-ACYLNEURAMINATE CYTIDYLYLTRANSFERASE"/>
    <property type="match status" value="1"/>
</dbReference>
<reference evidence="1 2" key="1">
    <citation type="submission" date="2017-02" db="EMBL/GenBank/DDBJ databases">
        <title>Natronthermophilus aegyptiacus gen. nov.,sp. nov., an aerobic, extremely halophilic alkalithermophilic archaeon isolated from the athalassohaline Wadi An Natrun, Egypt.</title>
        <authorList>
            <person name="Zhao B."/>
        </authorList>
    </citation>
    <scope>NUCLEOTIDE SEQUENCE [LARGE SCALE GENOMIC DNA]</scope>
    <source>
        <strain evidence="1 2">CGMCC 1.3597</strain>
    </source>
</reference>
<keyword evidence="1" id="KW-0808">Transferase</keyword>
<organism evidence="1 2">
    <name type="scientific">Natronolimnobius baerhuensis</name>
    <dbReference type="NCBI Taxonomy" id="253108"/>
    <lineage>
        <taxon>Archaea</taxon>
        <taxon>Methanobacteriati</taxon>
        <taxon>Methanobacteriota</taxon>
        <taxon>Stenosarchaea group</taxon>
        <taxon>Halobacteria</taxon>
        <taxon>Halobacteriales</taxon>
        <taxon>Natrialbaceae</taxon>
        <taxon>Natronolimnobius</taxon>
    </lineage>
</organism>
<evidence type="ECO:0000313" key="1">
    <source>
        <dbReference type="EMBL" id="OVE83134.1"/>
    </source>
</evidence>
<dbReference type="InterPro" id="IPR003329">
    <property type="entry name" value="Cytidylyl_trans"/>
</dbReference>
<sequence>MSGKILSVIPARKGSKGIPRKNLRKLGDHPLVAHAIKTSKESDLIDHVVLTTDSREIAQIGRQYNVDTVIDRPHRLSKDEVPLAPVIEHAFNQVNKEFQYVLCFQPTAPLVSVNSINKGITAGTDEKTDSVVFVRDSSHIYWREKEDGYEPISSERKNRQQLDPIYEEIGVFISDKSVVKEGNRVGNSPEFHEVESQEGIDIDTYSDWILAESQLQRKQIIYRLIGNGDAGTGHVYRGITIADHLFEHDILFGVEPTEDLAIEKLEESNYDYQIFDDEQSFLEFVHSTKPDVVVNDILDTSADYVKSLKQHTPHVVNFEDLGTGTDHADAVINALYEHSNPPENHHFGFEHFCLRNEFLYATPRAEISSVNRIMISFGGTDENNLTAKTLRALSDIDRDIHLDVVLGLGYTEQEWLDPILSAYPSNVSVEINQDIRSMAEHMEQADLLITSNGRTLYEAGSLNVPVISIAQNHREQKHPYAHISRGVLFLGQADYVTEENVLTAVKDYITDREKRETMREALEDHDIANGVERIKQILFEETNEN</sequence>
<dbReference type="Pfam" id="PF02348">
    <property type="entry name" value="CTP_transf_3"/>
    <property type="match status" value="1"/>
</dbReference>
<dbReference type="Gene3D" id="3.90.550.10">
    <property type="entry name" value="Spore Coat Polysaccharide Biosynthesis Protein SpsA, Chain A"/>
    <property type="match status" value="1"/>
</dbReference>
<protein>
    <submittedName>
        <fullName evidence="1">Cytidyltransferase-like protein</fullName>
    </submittedName>
</protein>
<accession>A0A202E4K8</accession>